<dbReference type="InParanoid" id="A0A0C3DZA4"/>
<accession>A0A0C3DZA4</accession>
<evidence type="ECO:0000313" key="2">
    <source>
        <dbReference type="Proteomes" id="UP000053989"/>
    </source>
</evidence>
<gene>
    <name evidence="1" type="ORF">SCLCIDRAFT_421699</name>
</gene>
<proteinExistence type="predicted"/>
<organism evidence="1 2">
    <name type="scientific">Scleroderma citrinum Foug A</name>
    <dbReference type="NCBI Taxonomy" id="1036808"/>
    <lineage>
        <taxon>Eukaryota</taxon>
        <taxon>Fungi</taxon>
        <taxon>Dikarya</taxon>
        <taxon>Basidiomycota</taxon>
        <taxon>Agaricomycotina</taxon>
        <taxon>Agaricomycetes</taxon>
        <taxon>Agaricomycetidae</taxon>
        <taxon>Boletales</taxon>
        <taxon>Sclerodermatineae</taxon>
        <taxon>Sclerodermataceae</taxon>
        <taxon>Scleroderma</taxon>
    </lineage>
</organism>
<evidence type="ECO:0000313" key="1">
    <source>
        <dbReference type="EMBL" id="KIM65890.1"/>
    </source>
</evidence>
<dbReference type="Proteomes" id="UP000053989">
    <property type="component" value="Unassembled WGS sequence"/>
</dbReference>
<sequence>MTKWHWPADTRQPSVRDCLEPTLHIIFIMSVPCNPSPGTYNIFASDGSSVNTCP</sequence>
<dbReference type="EMBL" id="KN822020">
    <property type="protein sequence ID" value="KIM65890.1"/>
    <property type="molecule type" value="Genomic_DNA"/>
</dbReference>
<reference evidence="2" key="2">
    <citation type="submission" date="2015-01" db="EMBL/GenBank/DDBJ databases">
        <title>Evolutionary Origins and Diversification of the Mycorrhizal Mutualists.</title>
        <authorList>
            <consortium name="DOE Joint Genome Institute"/>
            <consortium name="Mycorrhizal Genomics Consortium"/>
            <person name="Kohler A."/>
            <person name="Kuo A."/>
            <person name="Nagy L.G."/>
            <person name="Floudas D."/>
            <person name="Copeland A."/>
            <person name="Barry K.W."/>
            <person name="Cichocki N."/>
            <person name="Veneault-Fourrey C."/>
            <person name="LaButti K."/>
            <person name="Lindquist E.A."/>
            <person name="Lipzen A."/>
            <person name="Lundell T."/>
            <person name="Morin E."/>
            <person name="Murat C."/>
            <person name="Riley R."/>
            <person name="Ohm R."/>
            <person name="Sun H."/>
            <person name="Tunlid A."/>
            <person name="Henrissat B."/>
            <person name="Grigoriev I.V."/>
            <person name="Hibbett D.S."/>
            <person name="Martin F."/>
        </authorList>
    </citation>
    <scope>NUCLEOTIDE SEQUENCE [LARGE SCALE GENOMIC DNA]</scope>
    <source>
        <strain evidence="2">Foug A</strain>
    </source>
</reference>
<dbReference type="HOGENOM" id="CLU_3051715_0_0_1"/>
<name>A0A0C3DZA4_9AGAM</name>
<keyword evidence="2" id="KW-1185">Reference proteome</keyword>
<reference evidence="1 2" key="1">
    <citation type="submission" date="2014-04" db="EMBL/GenBank/DDBJ databases">
        <authorList>
            <consortium name="DOE Joint Genome Institute"/>
            <person name="Kuo A."/>
            <person name="Kohler A."/>
            <person name="Nagy L.G."/>
            <person name="Floudas D."/>
            <person name="Copeland A."/>
            <person name="Barry K.W."/>
            <person name="Cichocki N."/>
            <person name="Veneault-Fourrey C."/>
            <person name="LaButti K."/>
            <person name="Lindquist E.A."/>
            <person name="Lipzen A."/>
            <person name="Lundell T."/>
            <person name="Morin E."/>
            <person name="Murat C."/>
            <person name="Sun H."/>
            <person name="Tunlid A."/>
            <person name="Henrissat B."/>
            <person name="Grigoriev I.V."/>
            <person name="Hibbett D.S."/>
            <person name="Martin F."/>
            <person name="Nordberg H.P."/>
            <person name="Cantor M.N."/>
            <person name="Hua S.X."/>
        </authorList>
    </citation>
    <scope>NUCLEOTIDE SEQUENCE [LARGE SCALE GENOMIC DNA]</scope>
    <source>
        <strain evidence="1 2">Foug A</strain>
    </source>
</reference>
<dbReference type="AlphaFoldDB" id="A0A0C3DZA4"/>
<protein>
    <submittedName>
        <fullName evidence="1">Uncharacterized protein</fullName>
    </submittedName>
</protein>